<dbReference type="GO" id="GO:0005829">
    <property type="term" value="C:cytosol"/>
    <property type="evidence" value="ECO:0007669"/>
    <property type="project" value="TreeGrafter"/>
</dbReference>
<dbReference type="InterPro" id="IPR050155">
    <property type="entry name" value="HAD-like_hydrolase_sf"/>
</dbReference>
<dbReference type="InterPro" id="IPR023198">
    <property type="entry name" value="PGP-like_dom2"/>
</dbReference>
<accession>A0A840EYF9</accession>
<sequence>MTGMIRLAAFDIAGTTVDDGGAVYDALRRCVEELGAGVADADLAQWMGTDKVTAIENLARLGGVDVDRAAALTAFARFQEILADEYRSRPPRPIPGTEELFARLRAAGVEVALTTGFDRTVVDPLLRSLGWSEREGAGVVLDAVITTDDVPAGRPAPYMIFRAMEATGVVDTAAVLAAGDTAVDVRAARNAGAVSVGVLTGQTPASTLADNGADHVLASVVEIASLPGVLD</sequence>
<dbReference type="InterPro" id="IPR023214">
    <property type="entry name" value="HAD_sf"/>
</dbReference>
<dbReference type="AlphaFoldDB" id="A0A840EYF9"/>
<dbReference type="PANTHER" id="PTHR43434">
    <property type="entry name" value="PHOSPHOGLYCOLATE PHOSPHATASE"/>
    <property type="match status" value="1"/>
</dbReference>
<name>A0A840EYF9_9ACTN</name>
<dbReference type="PANTHER" id="PTHR43434:SF19">
    <property type="entry name" value="PHOSPHONOACETALDEHYDE HYDROLASE"/>
    <property type="match status" value="1"/>
</dbReference>
<dbReference type="Gene3D" id="1.10.150.240">
    <property type="entry name" value="Putative phosphatase, domain 2"/>
    <property type="match status" value="1"/>
</dbReference>
<keyword evidence="2" id="KW-1185">Reference proteome</keyword>
<dbReference type="InterPro" id="IPR022468">
    <property type="entry name" value="PhnX-like"/>
</dbReference>
<dbReference type="SUPFAM" id="SSF56784">
    <property type="entry name" value="HAD-like"/>
    <property type="match status" value="1"/>
</dbReference>
<protein>
    <submittedName>
        <fullName evidence="1">Phosphonatase-like hydrolase</fullName>
    </submittedName>
</protein>
<gene>
    <name evidence="1" type="ORF">BKA16_003153</name>
</gene>
<evidence type="ECO:0000313" key="2">
    <source>
        <dbReference type="Proteomes" id="UP000551501"/>
    </source>
</evidence>
<proteinExistence type="predicted"/>
<dbReference type="NCBIfam" id="TIGR03351">
    <property type="entry name" value="PhnX-like"/>
    <property type="match status" value="1"/>
</dbReference>
<dbReference type="GO" id="GO:0006281">
    <property type="term" value="P:DNA repair"/>
    <property type="evidence" value="ECO:0007669"/>
    <property type="project" value="TreeGrafter"/>
</dbReference>
<dbReference type="SFLD" id="SFLDG01129">
    <property type="entry name" value="C1.5:_HAD__Beta-PGM__Phosphata"/>
    <property type="match status" value="1"/>
</dbReference>
<organism evidence="1 2">
    <name type="scientific">Gordonia humi</name>
    <dbReference type="NCBI Taxonomy" id="686429"/>
    <lineage>
        <taxon>Bacteria</taxon>
        <taxon>Bacillati</taxon>
        <taxon>Actinomycetota</taxon>
        <taxon>Actinomycetes</taxon>
        <taxon>Mycobacteriales</taxon>
        <taxon>Gordoniaceae</taxon>
        <taxon>Gordonia</taxon>
    </lineage>
</organism>
<dbReference type="SFLD" id="SFLDS00003">
    <property type="entry name" value="Haloacid_Dehalogenase"/>
    <property type="match status" value="1"/>
</dbReference>
<comment type="caution">
    <text evidence="1">The sequence shown here is derived from an EMBL/GenBank/DDBJ whole genome shotgun (WGS) entry which is preliminary data.</text>
</comment>
<dbReference type="EMBL" id="JACIFP010000001">
    <property type="protein sequence ID" value="MBB4136601.1"/>
    <property type="molecule type" value="Genomic_DNA"/>
</dbReference>
<keyword evidence="1" id="KW-0378">Hydrolase</keyword>
<dbReference type="Gene3D" id="3.40.50.1000">
    <property type="entry name" value="HAD superfamily/HAD-like"/>
    <property type="match status" value="1"/>
</dbReference>
<dbReference type="GO" id="GO:0008967">
    <property type="term" value="F:phosphoglycolate phosphatase activity"/>
    <property type="evidence" value="ECO:0007669"/>
    <property type="project" value="TreeGrafter"/>
</dbReference>
<dbReference type="Proteomes" id="UP000551501">
    <property type="component" value="Unassembled WGS sequence"/>
</dbReference>
<dbReference type="Pfam" id="PF00702">
    <property type="entry name" value="Hydrolase"/>
    <property type="match status" value="1"/>
</dbReference>
<reference evidence="1 2" key="1">
    <citation type="submission" date="2020-08" db="EMBL/GenBank/DDBJ databases">
        <title>Sequencing the genomes of 1000 actinobacteria strains.</title>
        <authorList>
            <person name="Klenk H.-P."/>
        </authorList>
    </citation>
    <scope>NUCLEOTIDE SEQUENCE [LARGE SCALE GENOMIC DNA]</scope>
    <source>
        <strain evidence="1 2">DSM 45298</strain>
    </source>
</reference>
<dbReference type="InterPro" id="IPR036412">
    <property type="entry name" value="HAD-like_sf"/>
</dbReference>
<evidence type="ECO:0000313" key="1">
    <source>
        <dbReference type="EMBL" id="MBB4136601.1"/>
    </source>
</evidence>